<gene>
    <name evidence="2" type="ORF">EBQ10_02105</name>
</gene>
<protein>
    <submittedName>
        <fullName evidence="2">Type II toxin-antitoxin system PemK/MazF family toxin</fullName>
    </submittedName>
</protein>
<evidence type="ECO:0000313" key="3">
    <source>
        <dbReference type="Proteomes" id="UP000275951"/>
    </source>
</evidence>
<reference evidence="2 3" key="1">
    <citation type="submission" date="2018-11" db="EMBL/GenBank/DDBJ databases">
        <title>Multidrug-resistant genes are associated with an 42-kb island TGI1 carrying a complex class 1 integron in a Trueperella pyogenes.</title>
        <authorList>
            <person name="Dong W."/>
        </authorList>
    </citation>
    <scope>NUCLEOTIDE SEQUENCE [LARGE SCALE GENOMIC DNA]</scope>
    <source>
        <strain evidence="2 3">TP4</strain>
    </source>
</reference>
<dbReference type="AlphaFoldDB" id="A0A3S9QKD3"/>
<evidence type="ECO:0000313" key="2">
    <source>
        <dbReference type="EMBL" id="AZR06206.1"/>
    </source>
</evidence>
<dbReference type="EMBL" id="CP033905">
    <property type="protein sequence ID" value="AZR06206.1"/>
    <property type="molecule type" value="Genomic_DNA"/>
</dbReference>
<feature type="region of interest" description="Disordered" evidence="1">
    <location>
        <begin position="28"/>
        <end position="69"/>
    </location>
</feature>
<dbReference type="SUPFAM" id="SSF50118">
    <property type="entry name" value="Cell growth inhibitor/plasmid maintenance toxic component"/>
    <property type="match status" value="1"/>
</dbReference>
<dbReference type="RefSeq" id="WP_108726879.1">
    <property type="nucleotide sequence ID" value="NZ_CP029001.1"/>
</dbReference>
<dbReference type="Pfam" id="PF02452">
    <property type="entry name" value="PemK_toxin"/>
    <property type="match status" value="1"/>
</dbReference>
<dbReference type="Proteomes" id="UP000275951">
    <property type="component" value="Chromosome"/>
</dbReference>
<dbReference type="InterPro" id="IPR003477">
    <property type="entry name" value="PemK-like"/>
</dbReference>
<sequence>MSFMDTLASIAKSVGRSLTRDLIKKASDELARSRKSVRGKSAQRATSSAGTRRAQRRPSGLPGPHHDQAIEWPVSRLGLPAVEYHPSRNGYPDPGEVVWAWVPFDENDGRGKDRPVLVLANIGEHVIFAQMSSKDHDQYADYESSQGRAWFDIGSGAWDSRGRESEVRLDRLLVAHVSQVRREGATLDRARYDDVVRALKDFHG</sequence>
<proteinExistence type="predicted"/>
<evidence type="ECO:0000256" key="1">
    <source>
        <dbReference type="SAM" id="MobiDB-lite"/>
    </source>
</evidence>
<name>A0A3S9QKD3_9ACTO</name>
<dbReference type="GO" id="GO:0003677">
    <property type="term" value="F:DNA binding"/>
    <property type="evidence" value="ECO:0007669"/>
    <property type="project" value="InterPro"/>
</dbReference>
<organism evidence="2 3">
    <name type="scientific">Trueperella pyogenes</name>
    <dbReference type="NCBI Taxonomy" id="1661"/>
    <lineage>
        <taxon>Bacteria</taxon>
        <taxon>Bacillati</taxon>
        <taxon>Actinomycetota</taxon>
        <taxon>Actinomycetes</taxon>
        <taxon>Actinomycetales</taxon>
        <taxon>Actinomycetaceae</taxon>
        <taxon>Trueperella</taxon>
    </lineage>
</organism>
<accession>A0A3S9QKD3</accession>